<keyword evidence="4" id="KW-1003">Cell membrane</keyword>
<keyword evidence="3" id="KW-0813">Transport</keyword>
<evidence type="ECO:0000256" key="11">
    <source>
        <dbReference type="ARBA" id="ARBA00023136"/>
    </source>
</evidence>
<evidence type="ECO:0000256" key="1">
    <source>
        <dbReference type="ARBA" id="ARBA00004651"/>
    </source>
</evidence>
<dbReference type="GO" id="GO:0004129">
    <property type="term" value="F:cytochrome-c oxidase activity"/>
    <property type="evidence" value="ECO:0007669"/>
    <property type="project" value="InterPro"/>
</dbReference>
<feature type="transmembrane region" description="Helical" evidence="16">
    <location>
        <begin position="78"/>
        <end position="102"/>
    </location>
</feature>
<dbReference type="EMBL" id="FMTM01000002">
    <property type="protein sequence ID" value="SCW45908.1"/>
    <property type="molecule type" value="Genomic_DNA"/>
</dbReference>
<dbReference type="Pfam" id="PF00116">
    <property type="entry name" value="COX2"/>
    <property type="match status" value="1"/>
</dbReference>
<keyword evidence="8" id="KW-0249">Electron transport</keyword>
<feature type="region of interest" description="Disordered" evidence="15">
    <location>
        <begin position="359"/>
        <end position="433"/>
    </location>
</feature>
<feature type="compositionally biased region" description="Low complexity" evidence="15">
    <location>
        <begin position="390"/>
        <end position="410"/>
    </location>
</feature>
<dbReference type="NCBIfam" id="TIGR01433">
    <property type="entry name" value="CyoA"/>
    <property type="match status" value="1"/>
</dbReference>
<dbReference type="PANTHER" id="PTHR22888:SF18">
    <property type="entry name" value="CYTOCHROME BO(3) UBIQUINOL OXIDASE SUBUNIT 2"/>
    <property type="match status" value="1"/>
</dbReference>
<keyword evidence="9 16" id="KW-1133">Transmembrane helix</keyword>
<dbReference type="Gene3D" id="2.60.40.420">
    <property type="entry name" value="Cupredoxins - blue copper proteins"/>
    <property type="match status" value="1"/>
</dbReference>
<keyword evidence="10" id="KW-0560">Oxidoreductase</keyword>
<dbReference type="PROSITE" id="PS50857">
    <property type="entry name" value="COX2_CUA"/>
    <property type="match status" value="1"/>
</dbReference>
<evidence type="ECO:0000256" key="5">
    <source>
        <dbReference type="ARBA" id="ARBA00022660"/>
    </source>
</evidence>
<evidence type="ECO:0000256" key="9">
    <source>
        <dbReference type="ARBA" id="ARBA00022989"/>
    </source>
</evidence>
<dbReference type="PANTHER" id="PTHR22888">
    <property type="entry name" value="CYTOCHROME C OXIDASE, SUBUNIT II"/>
    <property type="match status" value="1"/>
</dbReference>
<dbReference type="GO" id="GO:0005886">
    <property type="term" value="C:plasma membrane"/>
    <property type="evidence" value="ECO:0007669"/>
    <property type="project" value="UniProtKB-SubCell"/>
</dbReference>
<evidence type="ECO:0000256" key="12">
    <source>
        <dbReference type="ARBA" id="ARBA00023139"/>
    </source>
</evidence>
<dbReference type="InterPro" id="IPR002429">
    <property type="entry name" value="CcO_II-like_C"/>
</dbReference>
<dbReference type="GO" id="GO:0042773">
    <property type="term" value="P:ATP synthesis coupled electron transport"/>
    <property type="evidence" value="ECO:0007669"/>
    <property type="project" value="TreeGrafter"/>
</dbReference>
<evidence type="ECO:0000313" key="19">
    <source>
        <dbReference type="EMBL" id="SCW45908.1"/>
    </source>
</evidence>
<evidence type="ECO:0000256" key="16">
    <source>
        <dbReference type="SAM" id="Phobius"/>
    </source>
</evidence>
<keyword evidence="12" id="KW-0564">Palmitate</keyword>
<evidence type="ECO:0000256" key="13">
    <source>
        <dbReference type="ARBA" id="ARBA00023288"/>
    </source>
</evidence>
<dbReference type="InterPro" id="IPR034227">
    <property type="entry name" value="CuRO_UO_II"/>
</dbReference>
<dbReference type="GO" id="GO:0016682">
    <property type="term" value="F:oxidoreductase activity, acting on diphenols and related substances as donors, oxygen as acceptor"/>
    <property type="evidence" value="ECO:0007669"/>
    <property type="project" value="InterPro"/>
</dbReference>
<dbReference type="InterPro" id="IPR010514">
    <property type="entry name" value="COX_ARM"/>
</dbReference>
<dbReference type="SUPFAM" id="SSF81464">
    <property type="entry name" value="Cytochrome c oxidase subunit II-like, transmembrane region"/>
    <property type="match status" value="1"/>
</dbReference>
<evidence type="ECO:0000256" key="4">
    <source>
        <dbReference type="ARBA" id="ARBA00022475"/>
    </source>
</evidence>
<evidence type="ECO:0000313" key="20">
    <source>
        <dbReference type="Proteomes" id="UP000199542"/>
    </source>
</evidence>
<feature type="transmembrane region" description="Helical" evidence="16">
    <location>
        <begin position="45"/>
        <end position="66"/>
    </location>
</feature>
<dbReference type="PROSITE" id="PS50999">
    <property type="entry name" value="COX2_TM"/>
    <property type="match status" value="1"/>
</dbReference>
<dbReference type="GO" id="GO:0005507">
    <property type="term" value="F:copper ion binding"/>
    <property type="evidence" value="ECO:0007669"/>
    <property type="project" value="InterPro"/>
</dbReference>
<feature type="domain" description="Cytochrome oxidase subunit II copper A binding" evidence="17">
    <location>
        <begin position="168"/>
        <end position="280"/>
    </location>
</feature>
<dbReference type="InterPro" id="IPR045187">
    <property type="entry name" value="CcO_II"/>
</dbReference>
<accession>A0A1G4QNK4</accession>
<evidence type="ECO:0000259" key="18">
    <source>
        <dbReference type="PROSITE" id="PS50999"/>
    </source>
</evidence>
<feature type="transmembrane region" description="Helical" evidence="16">
    <location>
        <begin position="123"/>
        <end position="144"/>
    </location>
</feature>
<reference evidence="19 20" key="1">
    <citation type="submission" date="2016-10" db="EMBL/GenBank/DDBJ databases">
        <authorList>
            <person name="de Groot N.N."/>
        </authorList>
    </citation>
    <scope>NUCLEOTIDE SEQUENCE [LARGE SCALE GENOMIC DNA]</scope>
    <source>
        <strain evidence="19 20">CGMCC 1.3401</strain>
    </source>
</reference>
<evidence type="ECO:0000256" key="2">
    <source>
        <dbReference type="ARBA" id="ARBA00007866"/>
    </source>
</evidence>
<evidence type="ECO:0000256" key="10">
    <source>
        <dbReference type="ARBA" id="ARBA00023002"/>
    </source>
</evidence>
<evidence type="ECO:0000256" key="6">
    <source>
        <dbReference type="ARBA" id="ARBA00022692"/>
    </source>
</evidence>
<feature type="domain" description="Cytochrome oxidase subunit II transmembrane region profile" evidence="18">
    <location>
        <begin position="56"/>
        <end position="153"/>
    </location>
</feature>
<comment type="similarity">
    <text evidence="2">Belongs to the cytochrome c oxidase subunit 2 family.</text>
</comment>
<keyword evidence="13" id="KW-0449">Lipoprotein</keyword>
<dbReference type="GO" id="GO:0009486">
    <property type="term" value="F:cytochrome bo3 ubiquinol oxidase activity"/>
    <property type="evidence" value="ECO:0007669"/>
    <property type="project" value="InterPro"/>
</dbReference>
<dbReference type="SUPFAM" id="SSF49503">
    <property type="entry name" value="Cupredoxins"/>
    <property type="match status" value="1"/>
</dbReference>
<evidence type="ECO:0000256" key="7">
    <source>
        <dbReference type="ARBA" id="ARBA00022729"/>
    </source>
</evidence>
<dbReference type="Pfam" id="PF06481">
    <property type="entry name" value="COX_ARM"/>
    <property type="match status" value="1"/>
</dbReference>
<evidence type="ECO:0000256" key="14">
    <source>
        <dbReference type="ARBA" id="ARBA00030198"/>
    </source>
</evidence>
<dbReference type="CDD" id="cd04212">
    <property type="entry name" value="CuRO_UO_II"/>
    <property type="match status" value="1"/>
</dbReference>
<evidence type="ECO:0000259" key="17">
    <source>
        <dbReference type="PROSITE" id="PS50857"/>
    </source>
</evidence>
<keyword evidence="7" id="KW-0732">Signal</keyword>
<dbReference type="Proteomes" id="UP000199542">
    <property type="component" value="Unassembled WGS sequence"/>
</dbReference>
<gene>
    <name evidence="19" type="ORF">SAMN02927900_01634</name>
</gene>
<evidence type="ECO:0000256" key="3">
    <source>
        <dbReference type="ARBA" id="ARBA00022448"/>
    </source>
</evidence>
<evidence type="ECO:0000256" key="8">
    <source>
        <dbReference type="ARBA" id="ARBA00022982"/>
    </source>
</evidence>
<dbReference type="InterPro" id="IPR008972">
    <property type="entry name" value="Cupredoxin"/>
</dbReference>
<comment type="subcellular location">
    <subcellularLocation>
        <location evidence="1">Cell membrane</location>
        <topology evidence="1">Multi-pass membrane protein</topology>
    </subcellularLocation>
</comment>
<name>A0A1G4QNK4_9HYPH</name>
<keyword evidence="11 16" id="KW-0472">Membrane</keyword>
<keyword evidence="5" id="KW-0679">Respiratory chain</keyword>
<dbReference type="Gene3D" id="1.10.287.90">
    <property type="match status" value="1"/>
</dbReference>
<evidence type="ECO:0000256" key="15">
    <source>
        <dbReference type="SAM" id="MobiDB-lite"/>
    </source>
</evidence>
<organism evidence="19 20">
    <name type="scientific">Rhizobium mongolense subsp. loessense</name>
    <dbReference type="NCBI Taxonomy" id="158890"/>
    <lineage>
        <taxon>Bacteria</taxon>
        <taxon>Pseudomonadati</taxon>
        <taxon>Pseudomonadota</taxon>
        <taxon>Alphaproteobacteria</taxon>
        <taxon>Hyphomicrobiales</taxon>
        <taxon>Rhizobiaceae</taxon>
        <taxon>Rhizobium/Agrobacterium group</taxon>
        <taxon>Rhizobium</taxon>
    </lineage>
</organism>
<proteinExistence type="inferred from homology"/>
<dbReference type="InterPro" id="IPR036257">
    <property type="entry name" value="Cyt_c_oxidase_su2_TM_sf"/>
</dbReference>
<protein>
    <recommendedName>
        <fullName evidence="14">Ubiquinol oxidase polypeptide II</fullName>
    </recommendedName>
</protein>
<dbReference type="AlphaFoldDB" id="A0A1G4QNK4"/>
<keyword evidence="6 16" id="KW-0812">Transmembrane</keyword>
<dbReference type="InterPro" id="IPR011759">
    <property type="entry name" value="Cyt_c_oxidase_su2_TM_dom"/>
</dbReference>
<dbReference type="InterPro" id="IPR006333">
    <property type="entry name" value="Cyt_o_ubiquinol_oxidase_su2"/>
</dbReference>
<sequence length="433" mass="47959">MTFCRIAAYLLHCDQTPHVTMPLRALVAVRTKQQELRDVQKLMKFSRLLSVLPLFMLAGCNLVVMSPSGDIANQQADLILVSTFLMLLIIVPVLFLTLFFAWRYRRSNTAATYDPEWHHSTRLEVVIWSAPLAIIIALGAITWISTHKLDPYRALDRLDAERAIPADAKPLTVEVVALDWKWLFFYPELGIATVNELAAPVDVPITFKITASSVMNSFYIPALAGQIYAMPGMQTKLHAVINKEGEYEGFSANYSGDGFSHMRFKFHGLNQQGFDDWVARVKAQGTALNRDAYLKLERPSDREPVRYFASAEAGLYEAILNMCATPGKMCMNEMMHIDMMGGAGKESAENRTRLEYDNRHAEQGERTNAPTFPATGTPARSGQEPEGTDGNPQQPDAPPQQGGQTMPGMQHDGHSMPGMDHGSGSPAQPGSNN</sequence>